<dbReference type="PANTHER" id="PTHR28094">
    <property type="entry name" value="MEIOTICALLY UP-REGULATED GENE 113 PROTEIN"/>
    <property type="match status" value="1"/>
</dbReference>
<reference evidence="3 4" key="1">
    <citation type="journal article" date="2017" name="Biotechnol. Biofuels">
        <title>Differential beta-glucosidase expression as a function of carbon source availability in Talaromyces amestolkiae: a genomic and proteomic approach.</title>
        <authorList>
            <person name="de Eugenio L.I."/>
            <person name="Mendez-Liter J.A."/>
            <person name="Nieto-Dominguez M."/>
            <person name="Alonso L."/>
            <person name="Gil-Munoz J."/>
            <person name="Barriuso J."/>
            <person name="Prieto A."/>
            <person name="Martinez M.J."/>
        </authorList>
    </citation>
    <scope>NUCLEOTIDE SEQUENCE [LARGE SCALE GENOMIC DNA]</scope>
    <source>
        <strain evidence="3 4">CIB</strain>
    </source>
</reference>
<dbReference type="EMBL" id="MIKG01000016">
    <property type="protein sequence ID" value="RAO71738.1"/>
    <property type="molecule type" value="Genomic_DNA"/>
</dbReference>
<evidence type="ECO:0000256" key="1">
    <source>
        <dbReference type="SAM" id="MobiDB-lite"/>
    </source>
</evidence>
<dbReference type="OrthoDB" id="2417614at2759"/>
<evidence type="ECO:0000313" key="4">
    <source>
        <dbReference type="Proteomes" id="UP000249363"/>
    </source>
</evidence>
<dbReference type="InterPro" id="IPR053006">
    <property type="entry name" value="Meiosis_regulatory"/>
</dbReference>
<protein>
    <recommendedName>
        <fullName evidence="2">Bacteriophage T5 Orf172 DNA-binding domain-containing protein</fullName>
    </recommendedName>
</protein>
<feature type="region of interest" description="Disordered" evidence="1">
    <location>
        <begin position="139"/>
        <end position="177"/>
    </location>
</feature>
<evidence type="ECO:0000259" key="2">
    <source>
        <dbReference type="SMART" id="SM00974"/>
    </source>
</evidence>
<dbReference type="PANTHER" id="PTHR28094:SF2">
    <property type="entry name" value="BACTERIOPHAGE T5 ORF172 DNA-BINDING DOMAIN-CONTAINING PROTEIN"/>
    <property type="match status" value="1"/>
</dbReference>
<dbReference type="SMART" id="SM00974">
    <property type="entry name" value="T5orf172"/>
    <property type="match status" value="1"/>
</dbReference>
<dbReference type="Pfam" id="PF10544">
    <property type="entry name" value="T5orf172"/>
    <property type="match status" value="1"/>
</dbReference>
<evidence type="ECO:0000313" key="3">
    <source>
        <dbReference type="EMBL" id="RAO71738.1"/>
    </source>
</evidence>
<dbReference type="Proteomes" id="UP000249363">
    <property type="component" value="Unassembled WGS sequence"/>
</dbReference>
<feature type="domain" description="Bacteriophage T5 Orf172 DNA-binding" evidence="2">
    <location>
        <begin position="172"/>
        <end position="291"/>
    </location>
</feature>
<dbReference type="RefSeq" id="XP_040736253.1">
    <property type="nucleotide sequence ID" value="XM_040880480.1"/>
</dbReference>
<organism evidence="3 4">
    <name type="scientific">Talaromyces amestolkiae</name>
    <dbReference type="NCBI Taxonomy" id="1196081"/>
    <lineage>
        <taxon>Eukaryota</taxon>
        <taxon>Fungi</taxon>
        <taxon>Dikarya</taxon>
        <taxon>Ascomycota</taxon>
        <taxon>Pezizomycotina</taxon>
        <taxon>Eurotiomycetes</taxon>
        <taxon>Eurotiomycetidae</taxon>
        <taxon>Eurotiales</taxon>
        <taxon>Trichocomaceae</taxon>
        <taxon>Talaromyces</taxon>
        <taxon>Talaromyces sect. Talaromyces</taxon>
    </lineage>
</organism>
<name>A0A364L7D7_TALAM</name>
<gene>
    <name evidence="3" type="ORF">BHQ10_007750</name>
</gene>
<dbReference type="GeneID" id="63796965"/>
<feature type="region of interest" description="Disordered" evidence="1">
    <location>
        <begin position="209"/>
        <end position="239"/>
    </location>
</feature>
<sequence>MANVNKAVIPNGVPDIRGFSPTETLSLREDKCNKAHCAVSPQWMTPNIRQQQNDSSYTTAVVRDPTASNSTKRSITVPRDTYQTFTSEHTQFTTTALLLTELSKPISSADDEGYIYIFWVTPQKPDSVEAPPRDIALNLLPPPGRPSHSRRTSDALRAAQAIDPRSKGTAGQPGTIRLKIGRTSNVHRRLNEWSKQCSHNLTLIRYYPYTNSSPSPSPSPARNPDSGQSQGHGRRVPHVHRVERLIHIELADQRVKGEGPCAQCNKEHREWFEFSATKDALKIVDDCVRRWITWGEQHT</sequence>
<dbReference type="InterPro" id="IPR018306">
    <property type="entry name" value="Phage_T5_Orf172_DNA-bd"/>
</dbReference>
<keyword evidence="4" id="KW-1185">Reference proteome</keyword>
<accession>A0A364L7D7</accession>
<dbReference type="AlphaFoldDB" id="A0A364L7D7"/>
<proteinExistence type="predicted"/>
<comment type="caution">
    <text evidence="3">The sequence shown here is derived from an EMBL/GenBank/DDBJ whole genome shotgun (WGS) entry which is preliminary data.</text>
</comment>
<dbReference type="STRING" id="1196081.A0A364L7D7"/>